<dbReference type="Proteomes" id="UP000515728">
    <property type="component" value="Chromosome"/>
</dbReference>
<dbReference type="InterPro" id="IPR006665">
    <property type="entry name" value="OmpA-like"/>
</dbReference>
<dbReference type="KEGG" id="ppel:H6H00_24455"/>
<keyword evidence="5" id="KW-1185">Reference proteome</keyword>
<name>A0A7G7MEQ9_9PSEU</name>
<dbReference type="CDD" id="cd07185">
    <property type="entry name" value="OmpA_C-like"/>
    <property type="match status" value="1"/>
</dbReference>
<keyword evidence="1" id="KW-0472">Membrane</keyword>
<reference evidence="4 5" key="1">
    <citation type="submission" date="2020-08" db="EMBL/GenBank/DDBJ databases">
        <authorList>
            <person name="Mo P."/>
        </authorList>
    </citation>
    <scope>NUCLEOTIDE SEQUENCE [LARGE SCALE GENOMIC DNA]</scope>
    <source>
        <strain evidence="4 5">CGMCC 4.1532</strain>
    </source>
</reference>
<evidence type="ECO:0000259" key="3">
    <source>
        <dbReference type="PROSITE" id="PS51123"/>
    </source>
</evidence>
<dbReference type="RefSeq" id="WP_185718025.1">
    <property type="nucleotide sequence ID" value="NZ_CP060131.1"/>
</dbReference>
<feature type="domain" description="OmpA-like" evidence="3">
    <location>
        <begin position="265"/>
        <end position="375"/>
    </location>
</feature>
<feature type="compositionally biased region" description="Gly residues" evidence="2">
    <location>
        <begin position="101"/>
        <end position="119"/>
    </location>
</feature>
<accession>A0A7G7MEQ9</accession>
<dbReference type="SUPFAM" id="SSF103088">
    <property type="entry name" value="OmpA-like"/>
    <property type="match status" value="1"/>
</dbReference>
<organism evidence="4 5">
    <name type="scientific">Pseudonocardia petroleophila</name>
    <dbReference type="NCBI Taxonomy" id="37331"/>
    <lineage>
        <taxon>Bacteria</taxon>
        <taxon>Bacillati</taxon>
        <taxon>Actinomycetota</taxon>
        <taxon>Actinomycetes</taxon>
        <taxon>Pseudonocardiales</taxon>
        <taxon>Pseudonocardiaceae</taxon>
        <taxon>Pseudonocardia</taxon>
    </lineage>
</organism>
<dbReference type="Pfam" id="PF04972">
    <property type="entry name" value="BON"/>
    <property type="match status" value="2"/>
</dbReference>
<dbReference type="InterPro" id="IPR050330">
    <property type="entry name" value="Bact_OuterMem_StrucFunc"/>
</dbReference>
<dbReference type="InterPro" id="IPR036737">
    <property type="entry name" value="OmpA-like_sf"/>
</dbReference>
<evidence type="ECO:0000313" key="5">
    <source>
        <dbReference type="Proteomes" id="UP000515728"/>
    </source>
</evidence>
<sequence length="375" mass="35895">MSSADRSRDRSGPAWLPLAAAALVVPTVLAGLTLLWPRPQIEGELTRTATESLAAAGLTGAGVAFTGRDAVVTGLDGPDAARAVEIVQGVDGVRIAQLPAGGAGAETGPGDGTGTGDGAGPDAAASAPFGIARRGADVVLTGVVGSEAERDALVAAATEQAGGATVVDELTVTPGALPQPGVTTTSVGAIAALLGAVPADIATSIDGDTLTLTGTAPDSASAQAAGAALGALLPGTTVDNQLAVAGGGAAASGELDDAGKRELQTAIDALVAGAPITFEPNSPALTASGAATVDGIVTLVALVPGARVQVDGYVATGPGDGVLTAQELSDQRAAAVRDALVAGGVPADNITARGLGEGDTPAAQAAGRRVEITVV</sequence>
<dbReference type="Gene3D" id="3.40.1520.20">
    <property type="match status" value="1"/>
</dbReference>
<dbReference type="PANTHER" id="PTHR30329">
    <property type="entry name" value="STATOR ELEMENT OF FLAGELLAR MOTOR COMPLEX"/>
    <property type="match status" value="1"/>
</dbReference>
<dbReference type="InterPro" id="IPR007055">
    <property type="entry name" value="BON_dom"/>
</dbReference>
<dbReference type="PROSITE" id="PS51123">
    <property type="entry name" value="OMPA_2"/>
    <property type="match status" value="1"/>
</dbReference>
<dbReference type="GO" id="GO:0016020">
    <property type="term" value="C:membrane"/>
    <property type="evidence" value="ECO:0007669"/>
    <property type="project" value="UniProtKB-UniRule"/>
</dbReference>
<protein>
    <submittedName>
        <fullName evidence="4">OmpA family protein</fullName>
    </submittedName>
</protein>
<dbReference type="Gene3D" id="3.30.1330.60">
    <property type="entry name" value="OmpA-like domain"/>
    <property type="match status" value="1"/>
</dbReference>
<dbReference type="AlphaFoldDB" id="A0A7G7MEQ9"/>
<dbReference type="EMBL" id="CP060131">
    <property type="protein sequence ID" value="QNG51270.1"/>
    <property type="molecule type" value="Genomic_DNA"/>
</dbReference>
<evidence type="ECO:0000256" key="2">
    <source>
        <dbReference type="SAM" id="MobiDB-lite"/>
    </source>
</evidence>
<evidence type="ECO:0000313" key="4">
    <source>
        <dbReference type="EMBL" id="QNG51270.1"/>
    </source>
</evidence>
<gene>
    <name evidence="4" type="ORF">H6H00_24455</name>
</gene>
<proteinExistence type="predicted"/>
<feature type="region of interest" description="Disordered" evidence="2">
    <location>
        <begin position="100"/>
        <end position="121"/>
    </location>
</feature>
<evidence type="ECO:0000256" key="1">
    <source>
        <dbReference type="PROSITE-ProRule" id="PRU00473"/>
    </source>
</evidence>
<dbReference type="PANTHER" id="PTHR30329:SF21">
    <property type="entry name" value="LIPOPROTEIN YIAD-RELATED"/>
    <property type="match status" value="1"/>
</dbReference>
<dbReference type="Pfam" id="PF00691">
    <property type="entry name" value="OmpA"/>
    <property type="match status" value="1"/>
</dbReference>